<reference evidence="2 3" key="1">
    <citation type="journal article" date="2024" name="Front Chem Biol">
        <title>Unveiling the potential of Daldinia eschscholtzii MFLUCC 19-0629 through bioactivity and bioinformatics studies for enhanced sustainable agriculture production.</title>
        <authorList>
            <person name="Brooks S."/>
            <person name="Weaver J.A."/>
            <person name="Klomchit A."/>
            <person name="Alharthi S.A."/>
            <person name="Onlamun T."/>
            <person name="Nurani R."/>
            <person name="Vong T.K."/>
            <person name="Alberti F."/>
            <person name="Greco C."/>
        </authorList>
    </citation>
    <scope>NUCLEOTIDE SEQUENCE [LARGE SCALE GENOMIC DNA]</scope>
    <source>
        <strain evidence="2">MFLUCC 19-0629</strain>
    </source>
</reference>
<feature type="compositionally biased region" description="Low complexity" evidence="1">
    <location>
        <begin position="309"/>
        <end position="318"/>
    </location>
</feature>
<organism evidence="2 3">
    <name type="scientific">Daldinia eschscholtzii</name>
    <dbReference type="NCBI Taxonomy" id="292717"/>
    <lineage>
        <taxon>Eukaryota</taxon>
        <taxon>Fungi</taxon>
        <taxon>Dikarya</taxon>
        <taxon>Ascomycota</taxon>
        <taxon>Pezizomycotina</taxon>
        <taxon>Sordariomycetes</taxon>
        <taxon>Xylariomycetidae</taxon>
        <taxon>Xylariales</taxon>
        <taxon>Hypoxylaceae</taxon>
        <taxon>Daldinia</taxon>
    </lineage>
</organism>
<protein>
    <recommendedName>
        <fullName evidence="4">C2H2-type domain-containing protein</fullName>
    </recommendedName>
</protein>
<evidence type="ECO:0000313" key="2">
    <source>
        <dbReference type="EMBL" id="KAK6953705.1"/>
    </source>
</evidence>
<dbReference type="AlphaFoldDB" id="A0AAX6MM35"/>
<comment type="caution">
    <text evidence="2">The sequence shown here is derived from an EMBL/GenBank/DDBJ whole genome shotgun (WGS) entry which is preliminary data.</text>
</comment>
<proteinExistence type="predicted"/>
<dbReference type="PANTHER" id="PTHR38166:SF1">
    <property type="entry name" value="C2H2-TYPE DOMAIN-CONTAINING PROTEIN"/>
    <property type="match status" value="1"/>
</dbReference>
<dbReference type="Gene3D" id="3.30.160.60">
    <property type="entry name" value="Classic Zinc Finger"/>
    <property type="match status" value="1"/>
</dbReference>
<evidence type="ECO:0000256" key="1">
    <source>
        <dbReference type="SAM" id="MobiDB-lite"/>
    </source>
</evidence>
<accession>A0AAX6MM35</accession>
<dbReference type="PANTHER" id="PTHR38166">
    <property type="entry name" value="C2H2-TYPE DOMAIN-CONTAINING PROTEIN-RELATED"/>
    <property type="match status" value="1"/>
</dbReference>
<name>A0AAX6MM35_9PEZI</name>
<dbReference type="EMBL" id="JBANMG010000005">
    <property type="protein sequence ID" value="KAK6953705.1"/>
    <property type="molecule type" value="Genomic_DNA"/>
</dbReference>
<feature type="region of interest" description="Disordered" evidence="1">
    <location>
        <begin position="306"/>
        <end position="363"/>
    </location>
</feature>
<keyword evidence="3" id="KW-1185">Reference proteome</keyword>
<dbReference type="Proteomes" id="UP001369815">
    <property type="component" value="Unassembled WGS sequence"/>
</dbReference>
<evidence type="ECO:0008006" key="4">
    <source>
        <dbReference type="Google" id="ProtNLM"/>
    </source>
</evidence>
<gene>
    <name evidence="2" type="ORF">Daesc_006010</name>
</gene>
<sequence length="451" mass="51510">MGRSGYDITFLWEADDCETPNSICSADSPPIEEEHPLFKWKDSFLQVVMTEYKGPWGRQQDESALVIDSSETPFELVELEHENDQPRKRNRLSDFASRTTGEKQSQRSFTKRRAQDRRLWLACPYAKKDPVRYRDCYRYFLARVRDVKQHVTRCHRKPIHCPICNDTFKDEDERDLHIGLRSCAPRPSIIMEGISEKQKRELSQRVSSKMPEEQQWFAVFDIIFSPHPRPRTPYRDRELSDDLCVFQDFMTARGPTLLAEFLEARGVVTWNLPREERDLDTFKKEVLGEGLQLIIDQWTNDNARALEPSSASHSLRSSPTLDSGIAMQTSSQKGANKKSKVDNPPGSDRYDPQVGQEYRNEDPHVINTFGYATGLAGREVDTSDSGVVAEHNMHPVTDESVRILAGAANSSGQKYVPETTDPLTISQFEYATFPTAAEVPDMLDFAVGWPP</sequence>
<evidence type="ECO:0000313" key="3">
    <source>
        <dbReference type="Proteomes" id="UP001369815"/>
    </source>
</evidence>